<accession>A0A803L9Y8</accession>
<dbReference type="InterPro" id="IPR055508">
    <property type="entry name" value="DUF7081"/>
</dbReference>
<evidence type="ECO:0008006" key="11">
    <source>
        <dbReference type="Google" id="ProtNLM"/>
    </source>
</evidence>
<sequence>MTCEKEDASGHGEELMDVDIADASNGCMTEIRENGLLLWPVLPQEGGEGLPYAPVNWPSPGDIWGWRVGKRVAASGYYLDRYLYLPLRFQKSRRKRDGFASKLSVEQYVRARFPGSNVNAFFSSFSWKIPSNQAYLLKDEHGSFRISSEEMAAQSPSNLPPGAVGCKAGNSFCSSLLEDQMSPAATQSCEICCSEPSFCRECCCILCCKTIDIASGGYNFIRCEATVSDGIICGHAAHINCALRSYMAGTVGGSVGLDTEYYCRRCDTRTDLTKHITGLLKTCESIESQDEIDKILSVGACLKVGNDMEDVWKVEVDILPIPTGESISQIHYHFSSYDENGELSELKEVDSEIPFLLNRDIFPFPIAGAGQLDGLDHSNSACTDLGEDDLLYQNGYLKLEEEITQVLQELKRSQDYEFSIAHDRLHAQKDHLFSLYQQVYKDKLELLRPSPSKDRDALLGSIAAREEHIKHELSKLRDMEKVANGFGKTPKEILKEHFDLDRKD</sequence>
<dbReference type="GO" id="GO:0005634">
    <property type="term" value="C:nucleus"/>
    <property type="evidence" value="ECO:0007669"/>
    <property type="project" value="UniProtKB-SubCell"/>
</dbReference>
<dbReference type="GO" id="GO:0008270">
    <property type="term" value="F:zinc ion binding"/>
    <property type="evidence" value="ECO:0007669"/>
    <property type="project" value="UniProtKB-KW"/>
</dbReference>
<evidence type="ECO:0000256" key="1">
    <source>
        <dbReference type="ARBA" id="ARBA00004123"/>
    </source>
</evidence>
<feature type="domain" description="Oberon-like PHD finger" evidence="6">
    <location>
        <begin position="169"/>
        <end position="301"/>
    </location>
</feature>
<comment type="subcellular location">
    <subcellularLocation>
        <location evidence="1">Nucleus</location>
    </subcellularLocation>
</comment>
<evidence type="ECO:0000256" key="3">
    <source>
        <dbReference type="ARBA" id="ARBA00022771"/>
    </source>
</evidence>
<keyword evidence="2" id="KW-0479">Metal-binding</keyword>
<dbReference type="Pfam" id="PF24590">
    <property type="entry name" value="DUF7615"/>
    <property type="match status" value="1"/>
</dbReference>
<reference evidence="9" key="2">
    <citation type="submission" date="2021-03" db="UniProtKB">
        <authorList>
            <consortium name="EnsemblPlants"/>
        </authorList>
    </citation>
    <scope>IDENTIFICATION</scope>
</reference>
<dbReference type="InterPro" id="IPR056034">
    <property type="entry name" value="DUF7615"/>
</dbReference>
<dbReference type="Pfam" id="PF23299">
    <property type="entry name" value="DUF7081"/>
    <property type="match status" value="1"/>
</dbReference>
<keyword evidence="4" id="KW-0862">Zinc</keyword>
<feature type="domain" description="DUF7615" evidence="8">
    <location>
        <begin position="393"/>
        <end position="497"/>
    </location>
</feature>
<evidence type="ECO:0000259" key="6">
    <source>
        <dbReference type="Pfam" id="PF07227"/>
    </source>
</evidence>
<evidence type="ECO:0000313" key="9">
    <source>
        <dbReference type="EnsemblPlants" id="AUR62008677-RA:cds"/>
    </source>
</evidence>
<evidence type="ECO:0000259" key="7">
    <source>
        <dbReference type="Pfam" id="PF23299"/>
    </source>
</evidence>
<organism evidence="9 10">
    <name type="scientific">Chenopodium quinoa</name>
    <name type="common">Quinoa</name>
    <dbReference type="NCBI Taxonomy" id="63459"/>
    <lineage>
        <taxon>Eukaryota</taxon>
        <taxon>Viridiplantae</taxon>
        <taxon>Streptophyta</taxon>
        <taxon>Embryophyta</taxon>
        <taxon>Tracheophyta</taxon>
        <taxon>Spermatophyta</taxon>
        <taxon>Magnoliopsida</taxon>
        <taxon>eudicotyledons</taxon>
        <taxon>Gunneridae</taxon>
        <taxon>Pentapetalae</taxon>
        <taxon>Caryophyllales</taxon>
        <taxon>Chenopodiaceae</taxon>
        <taxon>Chenopodioideae</taxon>
        <taxon>Atripliceae</taxon>
        <taxon>Chenopodium</taxon>
    </lineage>
</organism>
<dbReference type="OMA" id="GHCIQRG"/>
<dbReference type="PANTHER" id="PTHR33345:SF6">
    <property type="entry name" value="OS03G0747200 PROTEIN"/>
    <property type="match status" value="1"/>
</dbReference>
<evidence type="ECO:0000256" key="4">
    <source>
        <dbReference type="ARBA" id="ARBA00022833"/>
    </source>
</evidence>
<name>A0A803L9Y8_CHEQI</name>
<dbReference type="Gramene" id="AUR62008677-RA">
    <property type="protein sequence ID" value="AUR62008677-RA:cds"/>
    <property type="gene ID" value="AUR62008677"/>
</dbReference>
<evidence type="ECO:0000256" key="5">
    <source>
        <dbReference type="ARBA" id="ARBA00023242"/>
    </source>
</evidence>
<keyword evidence="5" id="KW-0539">Nucleus</keyword>
<keyword evidence="3" id="KW-0863">Zinc-finger</keyword>
<evidence type="ECO:0000256" key="2">
    <source>
        <dbReference type="ARBA" id="ARBA00022723"/>
    </source>
</evidence>
<keyword evidence="10" id="KW-1185">Reference proteome</keyword>
<dbReference type="PANTHER" id="PTHR33345">
    <property type="entry name" value="ADAPTER PROTEIN, PUTATIVE-RELATED"/>
    <property type="match status" value="1"/>
</dbReference>
<dbReference type="EnsemblPlants" id="AUR62008677-RA">
    <property type="protein sequence ID" value="AUR62008677-RA:cds"/>
    <property type="gene ID" value="AUR62008677"/>
</dbReference>
<dbReference type="Proteomes" id="UP000596660">
    <property type="component" value="Unplaced"/>
</dbReference>
<feature type="domain" description="DUF7081" evidence="7">
    <location>
        <begin position="40"/>
        <end position="131"/>
    </location>
</feature>
<dbReference type="InterPro" id="IPR032881">
    <property type="entry name" value="Oberon-like_PHD"/>
</dbReference>
<dbReference type="Pfam" id="PF07227">
    <property type="entry name" value="PHD_Oberon"/>
    <property type="match status" value="1"/>
</dbReference>
<reference evidence="9" key="1">
    <citation type="journal article" date="2017" name="Nature">
        <title>The genome of Chenopodium quinoa.</title>
        <authorList>
            <person name="Jarvis D.E."/>
            <person name="Ho Y.S."/>
            <person name="Lightfoot D.J."/>
            <person name="Schmoeckel S.M."/>
            <person name="Li B."/>
            <person name="Borm T.J.A."/>
            <person name="Ohyanagi H."/>
            <person name="Mineta K."/>
            <person name="Michell C.T."/>
            <person name="Saber N."/>
            <person name="Kharbatia N.M."/>
            <person name="Rupper R.R."/>
            <person name="Sharp A.R."/>
            <person name="Dally N."/>
            <person name="Boughton B.A."/>
            <person name="Woo Y.H."/>
            <person name="Gao G."/>
            <person name="Schijlen E.G.W.M."/>
            <person name="Guo X."/>
            <person name="Momin A.A."/>
            <person name="Negrao S."/>
            <person name="Al-Babili S."/>
            <person name="Gehring C."/>
            <person name="Roessner U."/>
            <person name="Jung C."/>
            <person name="Murphy K."/>
            <person name="Arold S.T."/>
            <person name="Gojobori T."/>
            <person name="van der Linden C.G."/>
            <person name="van Loo E.N."/>
            <person name="Jellen E.N."/>
            <person name="Maughan P.J."/>
            <person name="Tester M."/>
        </authorList>
    </citation>
    <scope>NUCLEOTIDE SEQUENCE [LARGE SCALE GENOMIC DNA]</scope>
    <source>
        <strain evidence="9">cv. PI 614886</strain>
    </source>
</reference>
<evidence type="ECO:0000313" key="10">
    <source>
        <dbReference type="Proteomes" id="UP000596660"/>
    </source>
</evidence>
<proteinExistence type="predicted"/>
<dbReference type="AlphaFoldDB" id="A0A803L9Y8"/>
<evidence type="ECO:0000259" key="8">
    <source>
        <dbReference type="Pfam" id="PF24590"/>
    </source>
</evidence>
<protein>
    <recommendedName>
        <fullName evidence="11">Oberon PHD finger domain-containing protein</fullName>
    </recommendedName>
</protein>